<evidence type="ECO:0000259" key="4">
    <source>
        <dbReference type="PROSITE" id="PS50930"/>
    </source>
</evidence>
<dbReference type="PROSITE" id="PS50110">
    <property type="entry name" value="RESPONSE_REGULATORY"/>
    <property type="match status" value="1"/>
</dbReference>
<dbReference type="InterPro" id="IPR039420">
    <property type="entry name" value="WalR-like"/>
</dbReference>
<proteinExistence type="predicted"/>
<accession>A0A2A4HS96</accession>
<name>A0A2A4HS96_9SPHN</name>
<dbReference type="PANTHER" id="PTHR48111">
    <property type="entry name" value="REGULATOR OF RPOS"/>
    <property type="match status" value="1"/>
</dbReference>
<dbReference type="Proteomes" id="UP000218784">
    <property type="component" value="Unassembled WGS sequence"/>
</dbReference>
<dbReference type="Gene3D" id="2.40.50.40">
    <property type="match status" value="1"/>
</dbReference>
<sequence length="202" mass="21800">MAERPLCALVVDDEAPARRLLRMLCSDAGIVVSGEADDGDSALALLEEIPADIVFLDIAMPGIDGMETARRIPQGGNTASVPAVVFTTAFAQHALAAFDVGAVDYLLKPIDTARFGLAIERVRAALGGRLGDAPSPADHLWVPHRSDLVRVEVAAVERVEAERDYVRVVVGGRSHLLRETMEGMAKRLPSDRFIRIHRSTIV</sequence>
<dbReference type="GO" id="GO:0032993">
    <property type="term" value="C:protein-DNA complex"/>
    <property type="evidence" value="ECO:0007669"/>
    <property type="project" value="TreeGrafter"/>
</dbReference>
<evidence type="ECO:0000259" key="3">
    <source>
        <dbReference type="PROSITE" id="PS50110"/>
    </source>
</evidence>
<dbReference type="PROSITE" id="PS50930">
    <property type="entry name" value="HTH_LYTTR"/>
    <property type="match status" value="1"/>
</dbReference>
<evidence type="ECO:0000256" key="2">
    <source>
        <dbReference type="PROSITE-ProRule" id="PRU00169"/>
    </source>
</evidence>
<feature type="domain" description="HTH LytTR-type" evidence="4">
    <location>
        <begin position="140"/>
        <end position="202"/>
    </location>
</feature>
<dbReference type="InterPro" id="IPR011006">
    <property type="entry name" value="CheY-like_superfamily"/>
</dbReference>
<feature type="modified residue" description="4-aspartylphosphate" evidence="2">
    <location>
        <position position="57"/>
    </location>
</feature>
<gene>
    <name evidence="5" type="ORF">COA17_18605</name>
</gene>
<dbReference type="Pfam" id="PF04397">
    <property type="entry name" value="LytTR"/>
    <property type="match status" value="1"/>
</dbReference>
<organism evidence="5 6">
    <name type="scientific">Sphingomonas ginsenosidimutans</name>
    <dbReference type="NCBI Taxonomy" id="862134"/>
    <lineage>
        <taxon>Bacteria</taxon>
        <taxon>Pseudomonadati</taxon>
        <taxon>Pseudomonadota</taxon>
        <taxon>Alphaproteobacteria</taxon>
        <taxon>Sphingomonadales</taxon>
        <taxon>Sphingomonadaceae</taxon>
        <taxon>Sphingomonas</taxon>
    </lineage>
</organism>
<dbReference type="RefSeq" id="WP_096614358.1">
    <property type="nucleotide sequence ID" value="NZ_NWVD01000047.1"/>
</dbReference>
<evidence type="ECO:0000313" key="5">
    <source>
        <dbReference type="EMBL" id="PCG07396.1"/>
    </source>
</evidence>
<dbReference type="GO" id="GO:0000976">
    <property type="term" value="F:transcription cis-regulatory region binding"/>
    <property type="evidence" value="ECO:0007669"/>
    <property type="project" value="TreeGrafter"/>
</dbReference>
<feature type="non-terminal residue" evidence="5">
    <location>
        <position position="202"/>
    </location>
</feature>
<reference evidence="5 6" key="1">
    <citation type="submission" date="2017-09" db="EMBL/GenBank/DDBJ databases">
        <title>Sphingomonas ginsenosidimutans KACC 14949, whole genome shotgun sequence.</title>
        <authorList>
            <person name="Feng G."/>
            <person name="Zhu H."/>
        </authorList>
    </citation>
    <scope>NUCLEOTIDE SEQUENCE [LARGE SCALE GENOMIC DNA]</scope>
    <source>
        <strain evidence="5 6">KACC 14949</strain>
    </source>
</reference>
<keyword evidence="1 5" id="KW-0238">DNA-binding</keyword>
<keyword evidence="6" id="KW-1185">Reference proteome</keyword>
<dbReference type="AlphaFoldDB" id="A0A2A4HS96"/>
<dbReference type="GO" id="GO:0000156">
    <property type="term" value="F:phosphorelay response regulator activity"/>
    <property type="evidence" value="ECO:0007669"/>
    <property type="project" value="TreeGrafter"/>
</dbReference>
<feature type="domain" description="Response regulatory" evidence="3">
    <location>
        <begin position="7"/>
        <end position="123"/>
    </location>
</feature>
<dbReference type="InterPro" id="IPR007492">
    <property type="entry name" value="LytTR_DNA-bd_dom"/>
</dbReference>
<dbReference type="Pfam" id="PF00072">
    <property type="entry name" value="Response_reg"/>
    <property type="match status" value="1"/>
</dbReference>
<dbReference type="PANTHER" id="PTHR48111:SF69">
    <property type="entry name" value="RESPONSE REGULATOR RECEIVER"/>
    <property type="match status" value="1"/>
</dbReference>
<dbReference type="Gene3D" id="3.40.50.2300">
    <property type="match status" value="1"/>
</dbReference>
<dbReference type="GO" id="GO:0005829">
    <property type="term" value="C:cytosol"/>
    <property type="evidence" value="ECO:0007669"/>
    <property type="project" value="TreeGrafter"/>
</dbReference>
<keyword evidence="2" id="KW-0597">Phosphoprotein</keyword>
<protein>
    <submittedName>
        <fullName evidence="5">DNA-binding response regulator</fullName>
    </submittedName>
</protein>
<dbReference type="EMBL" id="NWVD01000047">
    <property type="protein sequence ID" value="PCG07396.1"/>
    <property type="molecule type" value="Genomic_DNA"/>
</dbReference>
<comment type="caution">
    <text evidence="5">The sequence shown here is derived from an EMBL/GenBank/DDBJ whole genome shotgun (WGS) entry which is preliminary data.</text>
</comment>
<dbReference type="SMART" id="SM00448">
    <property type="entry name" value="REC"/>
    <property type="match status" value="1"/>
</dbReference>
<evidence type="ECO:0000313" key="6">
    <source>
        <dbReference type="Proteomes" id="UP000218784"/>
    </source>
</evidence>
<dbReference type="SUPFAM" id="SSF52172">
    <property type="entry name" value="CheY-like"/>
    <property type="match status" value="1"/>
</dbReference>
<dbReference type="InterPro" id="IPR001789">
    <property type="entry name" value="Sig_transdc_resp-reg_receiver"/>
</dbReference>
<dbReference type="GO" id="GO:0006355">
    <property type="term" value="P:regulation of DNA-templated transcription"/>
    <property type="evidence" value="ECO:0007669"/>
    <property type="project" value="TreeGrafter"/>
</dbReference>
<evidence type="ECO:0000256" key="1">
    <source>
        <dbReference type="ARBA" id="ARBA00023125"/>
    </source>
</evidence>